<feature type="compositionally biased region" description="Low complexity" evidence="1">
    <location>
        <begin position="463"/>
        <end position="476"/>
    </location>
</feature>
<feature type="compositionally biased region" description="Basic and acidic residues" evidence="1">
    <location>
        <begin position="137"/>
        <end position="151"/>
    </location>
</feature>
<feature type="compositionally biased region" description="Low complexity" evidence="1">
    <location>
        <begin position="102"/>
        <end position="123"/>
    </location>
</feature>
<evidence type="ECO:0000313" key="3">
    <source>
        <dbReference type="EMBL" id="ORZ29043.1"/>
    </source>
</evidence>
<evidence type="ECO:0000256" key="1">
    <source>
        <dbReference type="SAM" id="MobiDB-lite"/>
    </source>
</evidence>
<comment type="caution">
    <text evidence="3">The sequence shown here is derived from an EMBL/GenBank/DDBJ whole genome shotgun (WGS) entry which is preliminary data.</text>
</comment>
<dbReference type="InterPro" id="IPR036047">
    <property type="entry name" value="F-box-like_dom_sf"/>
</dbReference>
<keyword evidence="4" id="KW-1185">Reference proteome</keyword>
<dbReference type="RefSeq" id="XP_021886716.1">
    <property type="nucleotide sequence ID" value="XM_022022516.1"/>
</dbReference>
<gene>
    <name evidence="3" type="ORF">BCR41DRAFT_344467</name>
</gene>
<protein>
    <recommendedName>
        <fullName evidence="2">F-box domain-containing protein</fullName>
    </recommendedName>
</protein>
<name>A0A1Y2H5R9_9FUNG</name>
<dbReference type="PROSITE" id="PS50181">
    <property type="entry name" value="FBOX"/>
    <property type="match status" value="1"/>
</dbReference>
<dbReference type="GeneID" id="33564360"/>
<dbReference type="EMBL" id="MCFF01000001">
    <property type="protein sequence ID" value="ORZ29043.1"/>
    <property type="molecule type" value="Genomic_DNA"/>
</dbReference>
<evidence type="ECO:0000313" key="4">
    <source>
        <dbReference type="Proteomes" id="UP000193648"/>
    </source>
</evidence>
<dbReference type="OrthoDB" id="9970274at2759"/>
<organism evidence="3 4">
    <name type="scientific">Lobosporangium transversale</name>
    <dbReference type="NCBI Taxonomy" id="64571"/>
    <lineage>
        <taxon>Eukaryota</taxon>
        <taxon>Fungi</taxon>
        <taxon>Fungi incertae sedis</taxon>
        <taxon>Mucoromycota</taxon>
        <taxon>Mortierellomycotina</taxon>
        <taxon>Mortierellomycetes</taxon>
        <taxon>Mortierellales</taxon>
        <taxon>Mortierellaceae</taxon>
        <taxon>Lobosporangium</taxon>
    </lineage>
</organism>
<feature type="region of interest" description="Disordered" evidence="1">
    <location>
        <begin position="463"/>
        <end position="482"/>
    </location>
</feature>
<dbReference type="PANTHER" id="PTHR31960:SF26">
    <property type="entry name" value="F-BOX DOMAIN CONTAINING PROTEIN"/>
    <property type="match status" value="1"/>
</dbReference>
<feature type="compositionally biased region" description="Acidic residues" evidence="1">
    <location>
        <begin position="157"/>
        <end position="170"/>
    </location>
</feature>
<dbReference type="AlphaFoldDB" id="A0A1Y2H5R9"/>
<evidence type="ECO:0000259" key="2">
    <source>
        <dbReference type="PROSITE" id="PS50181"/>
    </source>
</evidence>
<accession>A0A1Y2H5R9</accession>
<dbReference type="STRING" id="64571.A0A1Y2H5R9"/>
<dbReference type="InParanoid" id="A0A1Y2H5R9"/>
<reference evidence="3 4" key="1">
    <citation type="submission" date="2016-07" db="EMBL/GenBank/DDBJ databases">
        <title>Pervasive Adenine N6-methylation of Active Genes in Fungi.</title>
        <authorList>
            <consortium name="DOE Joint Genome Institute"/>
            <person name="Mondo S.J."/>
            <person name="Dannebaum R.O."/>
            <person name="Kuo R.C."/>
            <person name="Labutti K."/>
            <person name="Haridas S."/>
            <person name="Kuo A."/>
            <person name="Salamov A."/>
            <person name="Ahrendt S.R."/>
            <person name="Lipzen A."/>
            <person name="Sullivan W."/>
            <person name="Andreopoulos W.B."/>
            <person name="Clum A."/>
            <person name="Lindquist E."/>
            <person name="Daum C."/>
            <person name="Ramamoorthy G.K."/>
            <person name="Gryganskyi A."/>
            <person name="Culley D."/>
            <person name="Magnuson J.K."/>
            <person name="James T.Y."/>
            <person name="O'Malley M.A."/>
            <person name="Stajich J.E."/>
            <person name="Spatafora J.W."/>
            <person name="Visel A."/>
            <person name="Grigoriev I.V."/>
        </authorList>
    </citation>
    <scope>NUCLEOTIDE SEQUENCE [LARGE SCALE GENOMIC DNA]</scope>
    <source>
        <strain evidence="3 4">NRRL 3116</strain>
    </source>
</reference>
<proteinExistence type="predicted"/>
<feature type="compositionally biased region" description="Acidic residues" evidence="1">
    <location>
        <begin position="412"/>
        <end position="423"/>
    </location>
</feature>
<dbReference type="SUPFAM" id="SSF81383">
    <property type="entry name" value="F-box domain"/>
    <property type="match status" value="1"/>
</dbReference>
<dbReference type="PANTHER" id="PTHR31960">
    <property type="entry name" value="F-BOX PROTEIN PP2-A15"/>
    <property type="match status" value="1"/>
</dbReference>
<feature type="region of interest" description="Disordered" evidence="1">
    <location>
        <begin position="92"/>
        <end position="191"/>
    </location>
</feature>
<dbReference type="Proteomes" id="UP000193648">
    <property type="component" value="Unassembled WGS sequence"/>
</dbReference>
<feature type="region of interest" description="Disordered" evidence="1">
    <location>
        <begin position="402"/>
        <end position="429"/>
    </location>
</feature>
<sequence>MNDQGSTHHSNEGNDSVVTVKTSHRNAPLSLTDMPAEVIMQLTIHLSTRDFASFIQTNRVIYSITDSHYVWHQRFIKRFGQGLLEDYLKSHSRAAKGKDVSRQASNSSSRTSTRPSTPEQSTRVGNSDLPGTVYYDHLYHNHQDPAGRESESGSTDGGDDDDDDGDDGNEDSNSRGDQDGDDDVDKNAKELPSECRKVDLRKTNELSKRQLIELYKYYSRVVLPAEDLYICHLGDQYWKIVESSSSEFGKLAQLSSVWWMDVQGVFYGVPPGRYKVQWRVKVTSDAPIINSEFRAALFNRFEDKTAVDDRLETICFKPRNIQEFMDQTDSQISKKAHKRPFRRLFKERFTILELPGDLVIEGDFQNVFLQIRNFEGWKSGLFIDYVRLVDMNDPKWNKKLLSARSGNSSTEGSEEEVNDDGEEYYPSSSSSSILHQFQNGLGIVPDVRLNPLTYRPITISRTTSTQPTTASSSSTTGNQSDDEADVRLRGWYRLYAVLILYCLYFVDAIGIPSNLCHILCVVFTFLLF</sequence>
<dbReference type="InterPro" id="IPR001810">
    <property type="entry name" value="F-box_dom"/>
</dbReference>
<dbReference type="Pfam" id="PF14299">
    <property type="entry name" value="PP2"/>
    <property type="match status" value="1"/>
</dbReference>
<dbReference type="InterPro" id="IPR025886">
    <property type="entry name" value="PP2-like"/>
</dbReference>
<feature type="domain" description="F-box" evidence="2">
    <location>
        <begin position="28"/>
        <end position="74"/>
    </location>
</feature>